<proteinExistence type="predicted"/>
<reference evidence="1 2" key="1">
    <citation type="submission" date="2024-02" db="EMBL/GenBank/DDBJ databases">
        <authorList>
            <person name="Chen Y."/>
            <person name="Shah S."/>
            <person name="Dougan E. K."/>
            <person name="Thang M."/>
            <person name="Chan C."/>
        </authorList>
    </citation>
    <scope>NUCLEOTIDE SEQUENCE [LARGE SCALE GENOMIC DNA]</scope>
</reference>
<dbReference type="EMBL" id="CAXAMN010024724">
    <property type="protein sequence ID" value="CAK9089499.1"/>
    <property type="molecule type" value="Genomic_DNA"/>
</dbReference>
<comment type="caution">
    <text evidence="1">The sequence shown here is derived from an EMBL/GenBank/DDBJ whole genome shotgun (WGS) entry which is preliminary data.</text>
</comment>
<feature type="non-terminal residue" evidence="1">
    <location>
        <position position="1"/>
    </location>
</feature>
<accession>A0ABP0QND2</accession>
<dbReference type="Proteomes" id="UP001642484">
    <property type="component" value="Unassembled WGS sequence"/>
</dbReference>
<sequence length="269" mass="29076">HGKLLGVVVVGGQRRRAVRWQAGGSRRLPELDEARKGCVVEYGVKLGDASGESFVLPGGQTWRSVDAAAQGAAHGIGYNSRATMVLLVTTTGMFCDKALWSIVSRQKGSALQPGRNRSSCGAIYVFSELGGKVDRKRQGQHEGHWSVAQARQQGIGYTGAGRVDSREIRSGWSDRALPISFMAGGKGTVRQTCLRAEVVAVKENKAPRLLQGPEEVAHRAKMFRGTGADIWTRHSLVQKAIATGSTDWEDAAEEMMLHCVQICYNSAAR</sequence>
<feature type="non-terminal residue" evidence="1">
    <location>
        <position position="269"/>
    </location>
</feature>
<evidence type="ECO:0000313" key="2">
    <source>
        <dbReference type="Proteomes" id="UP001642484"/>
    </source>
</evidence>
<name>A0ABP0QND2_9DINO</name>
<evidence type="ECO:0000313" key="1">
    <source>
        <dbReference type="EMBL" id="CAK9089499.1"/>
    </source>
</evidence>
<protein>
    <submittedName>
        <fullName evidence="1">Uncharacterized protein</fullName>
    </submittedName>
</protein>
<keyword evidence="2" id="KW-1185">Reference proteome</keyword>
<gene>
    <name evidence="1" type="ORF">CCMP2556_LOCUS43076</name>
</gene>
<organism evidence="1 2">
    <name type="scientific">Durusdinium trenchii</name>
    <dbReference type="NCBI Taxonomy" id="1381693"/>
    <lineage>
        <taxon>Eukaryota</taxon>
        <taxon>Sar</taxon>
        <taxon>Alveolata</taxon>
        <taxon>Dinophyceae</taxon>
        <taxon>Suessiales</taxon>
        <taxon>Symbiodiniaceae</taxon>
        <taxon>Durusdinium</taxon>
    </lineage>
</organism>